<feature type="compositionally biased region" description="Basic and acidic residues" evidence="1">
    <location>
        <begin position="1"/>
        <end position="10"/>
    </location>
</feature>
<feature type="region of interest" description="Disordered" evidence="1">
    <location>
        <begin position="1"/>
        <end position="32"/>
    </location>
</feature>
<keyword evidence="3" id="KW-1185">Reference proteome</keyword>
<name>A0ABW5V6N8_9BACI</name>
<evidence type="ECO:0000313" key="2">
    <source>
        <dbReference type="EMBL" id="MFD2761708.1"/>
    </source>
</evidence>
<evidence type="ECO:0000313" key="3">
    <source>
        <dbReference type="Proteomes" id="UP001597502"/>
    </source>
</evidence>
<dbReference type="EMBL" id="JBHUNA010000027">
    <property type="protein sequence ID" value="MFD2761708.1"/>
    <property type="molecule type" value="Genomic_DNA"/>
</dbReference>
<accession>A0ABW5V6N8</accession>
<dbReference type="Pfam" id="PF14069">
    <property type="entry name" value="SpoVIF"/>
    <property type="match status" value="1"/>
</dbReference>
<sequence>MDDMLKKAEQKTGVNSNEIKRLAQSLNSTDLSDEKNVRKLVKQVSKMANKPVSKRTEDMIVDTLTKKKGKIDPSTISKMM</sequence>
<dbReference type="Proteomes" id="UP001597502">
    <property type="component" value="Unassembled WGS sequence"/>
</dbReference>
<dbReference type="InterPro" id="IPR025942">
    <property type="entry name" value="SpoVIF"/>
</dbReference>
<reference evidence="3" key="1">
    <citation type="journal article" date="2019" name="Int. J. Syst. Evol. Microbiol.">
        <title>The Global Catalogue of Microorganisms (GCM) 10K type strain sequencing project: providing services to taxonomists for standard genome sequencing and annotation.</title>
        <authorList>
            <consortium name="The Broad Institute Genomics Platform"/>
            <consortium name="The Broad Institute Genome Sequencing Center for Infectious Disease"/>
            <person name="Wu L."/>
            <person name="Ma J."/>
        </authorList>
    </citation>
    <scope>NUCLEOTIDE SEQUENCE [LARGE SCALE GENOMIC DNA]</scope>
    <source>
        <strain evidence="3">TISTR 1535</strain>
    </source>
</reference>
<comment type="caution">
    <text evidence="2">The sequence shown here is derived from an EMBL/GenBank/DDBJ whole genome shotgun (WGS) entry which is preliminary data.</text>
</comment>
<gene>
    <name evidence="2" type="ORF">ACFSUO_12170</name>
</gene>
<proteinExistence type="predicted"/>
<protein>
    <submittedName>
        <fullName evidence="2">Stage VI sporulation protein F</fullName>
    </submittedName>
</protein>
<organism evidence="2 3">
    <name type="scientific">Lentibacillus juripiscarius</name>
    <dbReference type="NCBI Taxonomy" id="257446"/>
    <lineage>
        <taxon>Bacteria</taxon>
        <taxon>Bacillati</taxon>
        <taxon>Bacillota</taxon>
        <taxon>Bacilli</taxon>
        <taxon>Bacillales</taxon>
        <taxon>Bacillaceae</taxon>
        <taxon>Lentibacillus</taxon>
    </lineage>
</organism>
<evidence type="ECO:0000256" key="1">
    <source>
        <dbReference type="SAM" id="MobiDB-lite"/>
    </source>
</evidence>
<dbReference type="RefSeq" id="WP_382394485.1">
    <property type="nucleotide sequence ID" value="NZ_JBHUNA010000027.1"/>
</dbReference>